<accession>A0ABP6MBL9</accession>
<evidence type="ECO:0000256" key="1">
    <source>
        <dbReference type="SAM" id="MobiDB-lite"/>
    </source>
</evidence>
<feature type="compositionally biased region" description="Low complexity" evidence="1">
    <location>
        <begin position="47"/>
        <end position="58"/>
    </location>
</feature>
<reference evidence="4" key="1">
    <citation type="journal article" date="2019" name="Int. J. Syst. Evol. Microbiol.">
        <title>The Global Catalogue of Microorganisms (GCM) 10K type strain sequencing project: providing services to taxonomists for standard genome sequencing and annotation.</title>
        <authorList>
            <consortium name="The Broad Institute Genomics Platform"/>
            <consortium name="The Broad Institute Genome Sequencing Center for Infectious Disease"/>
            <person name="Wu L."/>
            <person name="Ma J."/>
        </authorList>
    </citation>
    <scope>NUCLEOTIDE SEQUENCE [LARGE SCALE GENOMIC DNA]</scope>
    <source>
        <strain evidence="4">JCM 9092</strain>
    </source>
</reference>
<dbReference type="PROSITE" id="PS51257">
    <property type="entry name" value="PROKAR_LIPOPROTEIN"/>
    <property type="match status" value="1"/>
</dbReference>
<sequence>MNRPLRLATVALTASAALLLTSCGSGDDESKDNDKIAGAEQEGGEKSTSPSASPSGDSNRPEIKLPADLTMTFESPRTGDAVKKAVLADNAERMRAVNAAITGTDPQSKAVGYYNTGKALEAAATWIEEFKDAGLTLTGTVRYYDRQVTLKDKNTATLSFCADEGKGFSKKKKTNKINKTPVTKKSYVGYNTQLVKNGDGAWQTSQIISTRGAAQCQP</sequence>
<evidence type="ECO:0000313" key="4">
    <source>
        <dbReference type="Proteomes" id="UP001501637"/>
    </source>
</evidence>
<keyword evidence="3" id="KW-0449">Lipoprotein</keyword>
<name>A0ABP6MBL9_9ACTN</name>
<evidence type="ECO:0000313" key="3">
    <source>
        <dbReference type="EMBL" id="GAA3086003.1"/>
    </source>
</evidence>
<feature type="chain" id="PRO_5047279386" evidence="2">
    <location>
        <begin position="27"/>
        <end position="218"/>
    </location>
</feature>
<evidence type="ECO:0000256" key="2">
    <source>
        <dbReference type="SAM" id="SignalP"/>
    </source>
</evidence>
<organism evidence="3 4">
    <name type="scientific">Streptomyces rectiviolaceus</name>
    <dbReference type="NCBI Taxonomy" id="332591"/>
    <lineage>
        <taxon>Bacteria</taxon>
        <taxon>Bacillati</taxon>
        <taxon>Actinomycetota</taxon>
        <taxon>Actinomycetes</taxon>
        <taxon>Kitasatosporales</taxon>
        <taxon>Streptomycetaceae</taxon>
        <taxon>Streptomyces</taxon>
    </lineage>
</organism>
<gene>
    <name evidence="3" type="ORF">GCM10010449_07050</name>
</gene>
<keyword evidence="2" id="KW-0732">Signal</keyword>
<comment type="caution">
    <text evidence="3">The sequence shown here is derived from an EMBL/GenBank/DDBJ whole genome shotgun (WGS) entry which is preliminary data.</text>
</comment>
<dbReference type="RefSeq" id="WP_344518849.1">
    <property type="nucleotide sequence ID" value="NZ_BAAAUG010000016.1"/>
</dbReference>
<proteinExistence type="predicted"/>
<feature type="region of interest" description="Disordered" evidence="1">
    <location>
        <begin position="22"/>
        <end position="62"/>
    </location>
</feature>
<keyword evidence="4" id="KW-1185">Reference proteome</keyword>
<protein>
    <submittedName>
        <fullName evidence="3">Lipoprotein</fullName>
    </submittedName>
</protein>
<dbReference type="EMBL" id="BAAAUG010000016">
    <property type="protein sequence ID" value="GAA3086003.1"/>
    <property type="molecule type" value="Genomic_DNA"/>
</dbReference>
<dbReference type="Proteomes" id="UP001501637">
    <property type="component" value="Unassembled WGS sequence"/>
</dbReference>
<feature type="signal peptide" evidence="2">
    <location>
        <begin position="1"/>
        <end position="26"/>
    </location>
</feature>